<proteinExistence type="predicted"/>
<reference evidence="2" key="1">
    <citation type="journal article" date="2019" name="Int. J. Syst. Evol. Microbiol.">
        <title>The Global Catalogue of Microorganisms (GCM) 10K type strain sequencing project: providing services to taxonomists for standard genome sequencing and annotation.</title>
        <authorList>
            <consortium name="The Broad Institute Genomics Platform"/>
            <consortium name="The Broad Institute Genome Sequencing Center for Infectious Disease"/>
            <person name="Wu L."/>
            <person name="Ma J."/>
        </authorList>
    </citation>
    <scope>NUCLEOTIDE SEQUENCE [LARGE SCALE GENOMIC DNA]</scope>
    <source>
        <strain evidence="2">JCM 18019</strain>
    </source>
</reference>
<comment type="caution">
    <text evidence="1">The sequence shown here is derived from an EMBL/GenBank/DDBJ whole genome shotgun (WGS) entry which is preliminary data.</text>
</comment>
<dbReference type="EMBL" id="BAABHX010000005">
    <property type="protein sequence ID" value="GAA5096970.1"/>
    <property type="molecule type" value="Genomic_DNA"/>
</dbReference>
<sequence>MPINNTDTVPLNTIQSWFQTGDYPTQEQFQKSWASLWHKFDKLPISSVENLETSLQNKLDKEVYANAIKNLANVDASNIDVQQWKDKLEVMSLPENMATIDNPSNGVDGNVFTKEYIEENYMPFFVDQAKRTINSESNLSDTVMHDAVISGWNVLPNYVGKDEGDSGYSSRYVIHGTDIFQDFTGDTNYRPGHPAHDSLVAYGSLIAKGFNDGTNFTFFGTGLFAGNDIQIADSVTAVGKGINNAKAPHNDPNRVAIASNGFNLRSPMMSNVVATGNEIWCGDVHSSVITGYNVRNFRYIFNSLVLGGNIFDKAGQDNYLDNDVLIGFGFSKNLQRHGTSHNLLIGAHEHYGNGSPDPNYRPLVEGNFRNKYFGVNGVIRNQITDELNKVPTENIELSLTSSPANSNATYDPATKKLILNNSPAGNYRVYFGLTVGESYLFSIHSNLGSTGTWGYSIGASSDSGNPDSWLGTNNNLVEITSISNNYFDIVLDGSAITGDVTVSLLHVKNNENQIPVQEVRDFAGNVTLEVRTGNNLDNHVSIGKNTAGKYASGTYNFIAGTDSLTKANSINTTTLFGNSNLQKAKVTRLNQIFGHSNLQNTLTAHRVVAVGQNIASNGLNLSSSTILGNGALGQFVGNYVDTNNWNEITAVGSGSALLVKESRTSVFVGSANGWCENVFDGVIIGNRAKFKDGVNSNNETVIGANAIGNGNNTTTLGNTAVQSVYLSDIIKVDRSTGVSSQTVFNPTNDGDFIQKKHLDNSKPYKVYTGNIQLTGSPALPVFPIFENTVGAIIWERVGTGSYNGTLLGAFPVGKVWSVSKINATDGGAPKQVLGNRIDDNTFNIKIVNAVNGSAYETAGELGAFEIRIYK</sequence>
<name>A0ABP9MLT8_9FLAO</name>
<protein>
    <submittedName>
        <fullName evidence="1">Uncharacterized protein</fullName>
    </submittedName>
</protein>
<evidence type="ECO:0000313" key="1">
    <source>
        <dbReference type="EMBL" id="GAA5096970.1"/>
    </source>
</evidence>
<evidence type="ECO:0000313" key="2">
    <source>
        <dbReference type="Proteomes" id="UP001500353"/>
    </source>
</evidence>
<accession>A0ABP9MLT8</accession>
<dbReference type="RefSeq" id="WP_345206127.1">
    <property type="nucleotide sequence ID" value="NZ_BAABHX010000005.1"/>
</dbReference>
<dbReference type="Proteomes" id="UP001500353">
    <property type="component" value="Unassembled WGS sequence"/>
</dbReference>
<gene>
    <name evidence="1" type="ORF">GCM10023210_31420</name>
</gene>
<keyword evidence="2" id="KW-1185">Reference proteome</keyword>
<organism evidence="1 2">
    <name type="scientific">Chryseobacterium ginsengisoli</name>
    <dbReference type="NCBI Taxonomy" id="363853"/>
    <lineage>
        <taxon>Bacteria</taxon>
        <taxon>Pseudomonadati</taxon>
        <taxon>Bacteroidota</taxon>
        <taxon>Flavobacteriia</taxon>
        <taxon>Flavobacteriales</taxon>
        <taxon>Weeksellaceae</taxon>
        <taxon>Chryseobacterium group</taxon>
        <taxon>Chryseobacterium</taxon>
    </lineage>
</organism>